<dbReference type="AlphaFoldDB" id="A0A6A4IDV3"/>
<name>A0A6A4IDV3_9AGAR</name>
<sequence length="435" mass="46753">MPAKGAVVSPPRKKPHCTKCKRPKAGHPRSGCPFVANDKNADTDSNNIADALGFLTISDGTEPTTLAQRKGRHSWGATPSVPVEFEDMQKVLRGRRKTEVLALSQTLDSPPDSELEMSLIPGENDGSGADDGQETSRKGEVHCKDRLEMLSAGGTITTEEINDENADTDSNNSADAYGRRSLGVTTPSVPVEFEDMKKVLRGRRRSEKTAAFARSQTLDSLPDSELEMLLIPGENDGLTADDGQETSRKGVHWTDRLEMLLGKRREVLPGTLATPWSSSDSVPDDQRPGITSSSSNASTQSTDKISSTEVVSPSSISAPRPPARTMSMEQRAGYMNHLEELSTAKAYMVSNADLAVLKEQPPKGLYTKILTDDDGRNVVVVGRDEESTEELYQTFNAEKKRAGNPNLSSAAGTVVGAVATFTALAAMLYGGNAEL</sequence>
<keyword evidence="2" id="KW-0812">Transmembrane</keyword>
<feature type="region of interest" description="Disordered" evidence="1">
    <location>
        <begin position="271"/>
        <end position="325"/>
    </location>
</feature>
<evidence type="ECO:0000256" key="1">
    <source>
        <dbReference type="SAM" id="MobiDB-lite"/>
    </source>
</evidence>
<reference evidence="3" key="1">
    <citation type="journal article" date="2019" name="Environ. Microbiol.">
        <title>Fungal ecological strategies reflected in gene transcription - a case study of two litter decomposers.</title>
        <authorList>
            <person name="Barbi F."/>
            <person name="Kohler A."/>
            <person name="Barry K."/>
            <person name="Baskaran P."/>
            <person name="Daum C."/>
            <person name="Fauchery L."/>
            <person name="Ihrmark K."/>
            <person name="Kuo A."/>
            <person name="LaButti K."/>
            <person name="Lipzen A."/>
            <person name="Morin E."/>
            <person name="Grigoriev I.V."/>
            <person name="Henrissat B."/>
            <person name="Lindahl B."/>
            <person name="Martin F."/>
        </authorList>
    </citation>
    <scope>NUCLEOTIDE SEQUENCE</scope>
    <source>
        <strain evidence="3">JB14</strain>
    </source>
</reference>
<keyword evidence="2" id="KW-0472">Membrane</keyword>
<feature type="region of interest" description="Disordered" evidence="1">
    <location>
        <begin position="159"/>
        <end position="183"/>
    </location>
</feature>
<feature type="compositionally biased region" description="Basic residues" evidence="1">
    <location>
        <begin position="11"/>
        <end position="27"/>
    </location>
</feature>
<organism evidence="3 4">
    <name type="scientific">Gymnopus androsaceus JB14</name>
    <dbReference type="NCBI Taxonomy" id="1447944"/>
    <lineage>
        <taxon>Eukaryota</taxon>
        <taxon>Fungi</taxon>
        <taxon>Dikarya</taxon>
        <taxon>Basidiomycota</taxon>
        <taxon>Agaricomycotina</taxon>
        <taxon>Agaricomycetes</taxon>
        <taxon>Agaricomycetidae</taxon>
        <taxon>Agaricales</taxon>
        <taxon>Marasmiineae</taxon>
        <taxon>Omphalotaceae</taxon>
        <taxon>Gymnopus</taxon>
    </lineage>
</organism>
<dbReference type="EMBL" id="ML769397">
    <property type="protein sequence ID" value="KAE9407267.1"/>
    <property type="molecule type" value="Genomic_DNA"/>
</dbReference>
<protein>
    <submittedName>
        <fullName evidence="3">Uncharacterized protein</fullName>
    </submittedName>
</protein>
<accession>A0A6A4IDV3</accession>
<gene>
    <name evidence="3" type="ORF">BT96DRAFT_933597</name>
</gene>
<keyword evidence="4" id="KW-1185">Reference proteome</keyword>
<feature type="region of interest" description="Disordered" evidence="1">
    <location>
        <begin position="106"/>
        <end position="140"/>
    </location>
</feature>
<dbReference type="Proteomes" id="UP000799118">
    <property type="component" value="Unassembled WGS sequence"/>
</dbReference>
<dbReference type="OrthoDB" id="3263613at2759"/>
<feature type="transmembrane region" description="Helical" evidence="2">
    <location>
        <begin position="407"/>
        <end position="429"/>
    </location>
</feature>
<feature type="region of interest" description="Disordered" evidence="1">
    <location>
        <begin position="1"/>
        <end position="32"/>
    </location>
</feature>
<feature type="compositionally biased region" description="Low complexity" evidence="1">
    <location>
        <begin position="291"/>
        <end position="318"/>
    </location>
</feature>
<evidence type="ECO:0000313" key="3">
    <source>
        <dbReference type="EMBL" id="KAE9407267.1"/>
    </source>
</evidence>
<proteinExistence type="predicted"/>
<evidence type="ECO:0000313" key="4">
    <source>
        <dbReference type="Proteomes" id="UP000799118"/>
    </source>
</evidence>
<evidence type="ECO:0000256" key="2">
    <source>
        <dbReference type="SAM" id="Phobius"/>
    </source>
</evidence>
<keyword evidence="2" id="KW-1133">Transmembrane helix</keyword>